<keyword evidence="2" id="KW-1185">Reference proteome</keyword>
<dbReference type="OrthoDB" id="2691851at2759"/>
<organism evidence="1 2">
    <name type="scientific">Pholiota conissans</name>
    <dbReference type="NCBI Taxonomy" id="109636"/>
    <lineage>
        <taxon>Eukaryota</taxon>
        <taxon>Fungi</taxon>
        <taxon>Dikarya</taxon>
        <taxon>Basidiomycota</taxon>
        <taxon>Agaricomycotina</taxon>
        <taxon>Agaricomycetes</taxon>
        <taxon>Agaricomycetidae</taxon>
        <taxon>Agaricales</taxon>
        <taxon>Agaricineae</taxon>
        <taxon>Strophariaceae</taxon>
        <taxon>Pholiota</taxon>
    </lineage>
</organism>
<evidence type="ECO:0000313" key="1">
    <source>
        <dbReference type="EMBL" id="KAF9471491.1"/>
    </source>
</evidence>
<protein>
    <submittedName>
        <fullName evidence="1">Uncharacterized protein</fullName>
    </submittedName>
</protein>
<evidence type="ECO:0000313" key="2">
    <source>
        <dbReference type="Proteomes" id="UP000807469"/>
    </source>
</evidence>
<proteinExistence type="predicted"/>
<dbReference type="Proteomes" id="UP000807469">
    <property type="component" value="Unassembled WGS sequence"/>
</dbReference>
<comment type="caution">
    <text evidence="1">The sequence shown here is derived from an EMBL/GenBank/DDBJ whole genome shotgun (WGS) entry which is preliminary data.</text>
</comment>
<sequence length="729" mass="82067">MRRITVSHRQLVQKLEGVEKMLDKDKFLHLNTVKALDRARMHKKTYEDFFSLAGSQDIPGLHRILKTAKCQGWSAEKLLDKTRKASLGQYLAKIFSDLDAALFPLQKSPFAFPSGTTIIAHSQGFKLRITIGSVTMSDILASIEAMFKDVKPEHRKTRTTLVGFANRAVTQEIRDGRVHIGQEVFVAAIARNDDTGFGAKPVLAVPTCKQGSYHESALVMEMIRHAWKISPYGEALHGSLWSIASDGDPKRRPALYQHCMQYELKEGDKLFEYLDYKHNMKRICKCICTREGLLIDGVVINKSLLATWLERLTEVDWSDNTIYSLLNPESSMIQRINALLSPKDMQDVPRAIKLLSLTADLRKLDTSDFDPSEISTHRALSLLGEMLDALLEPFINPESSISQQITSLIKFSHIACALFLKHETDFMPLHLYSDLQCMVRTAIYRLAHSLILDPERKVLLCLLGDDVLEVLFGRTKMIGGHSPNVDVDELRQRFGSSPRNWRGDLRVITCNLQKCWKEGVAQAEAVLAKAGYVLKISEHFRDWRVRGVDLLQPKGGKYPGISLEVDRSLGDFVPAEGHEEIIGPDDLSFRFFDGKKALADEETRRMTEAGQEKLHSIWMDLEEGKPPGHKKTILRLFTDQHWILIMVQVTIDFFAFAPICIDKKVSVAILQCTSLKCAASLEAVTKSRAAAAATTTRFRHLSFIINGSLVLPLNPYQSNQIGVCRQLAA</sequence>
<name>A0A9P5YME0_9AGAR</name>
<reference evidence="1" key="1">
    <citation type="submission" date="2020-11" db="EMBL/GenBank/DDBJ databases">
        <authorList>
            <consortium name="DOE Joint Genome Institute"/>
            <person name="Ahrendt S."/>
            <person name="Riley R."/>
            <person name="Andreopoulos W."/>
            <person name="Labutti K."/>
            <person name="Pangilinan J."/>
            <person name="Ruiz-Duenas F.J."/>
            <person name="Barrasa J.M."/>
            <person name="Sanchez-Garcia M."/>
            <person name="Camarero S."/>
            <person name="Miyauchi S."/>
            <person name="Serrano A."/>
            <person name="Linde D."/>
            <person name="Babiker R."/>
            <person name="Drula E."/>
            <person name="Ayuso-Fernandez I."/>
            <person name="Pacheco R."/>
            <person name="Padilla G."/>
            <person name="Ferreira P."/>
            <person name="Barriuso J."/>
            <person name="Kellner H."/>
            <person name="Castanera R."/>
            <person name="Alfaro M."/>
            <person name="Ramirez L."/>
            <person name="Pisabarro A.G."/>
            <person name="Kuo A."/>
            <person name="Tritt A."/>
            <person name="Lipzen A."/>
            <person name="He G."/>
            <person name="Yan M."/>
            <person name="Ng V."/>
            <person name="Cullen D."/>
            <person name="Martin F."/>
            <person name="Rosso M.-N."/>
            <person name="Henrissat B."/>
            <person name="Hibbett D."/>
            <person name="Martinez A.T."/>
            <person name="Grigoriev I.V."/>
        </authorList>
    </citation>
    <scope>NUCLEOTIDE SEQUENCE</scope>
    <source>
        <strain evidence="1">CIRM-BRFM 674</strain>
    </source>
</reference>
<dbReference type="AlphaFoldDB" id="A0A9P5YME0"/>
<gene>
    <name evidence="1" type="ORF">BDN70DRAFT_938909</name>
</gene>
<accession>A0A9P5YME0</accession>
<dbReference type="EMBL" id="MU155677">
    <property type="protein sequence ID" value="KAF9471491.1"/>
    <property type="molecule type" value="Genomic_DNA"/>
</dbReference>